<evidence type="ECO:0000313" key="1">
    <source>
        <dbReference type="EMBL" id="KKT62452.1"/>
    </source>
</evidence>
<dbReference type="Pfam" id="PF17236">
    <property type="entry name" value="SU10_MCP"/>
    <property type="match status" value="1"/>
</dbReference>
<dbReference type="AlphaFoldDB" id="A0A0G1L1I6"/>
<name>A0A0G1L1I6_9BACT</name>
<organism evidence="1 2">
    <name type="scientific">Candidatus Giovannonibacteria bacterium GW2011_GWA2_44_26</name>
    <dbReference type="NCBI Taxonomy" id="1618648"/>
    <lineage>
        <taxon>Bacteria</taxon>
        <taxon>Candidatus Giovannoniibacteriota</taxon>
    </lineage>
</organism>
<accession>A0A0G1L1I6</accession>
<proteinExistence type="predicted"/>
<comment type="caution">
    <text evidence="1">The sequence shown here is derived from an EMBL/GenBank/DDBJ whole genome shotgun (WGS) entry which is preliminary data.</text>
</comment>
<protein>
    <submittedName>
        <fullName evidence="1">Uncharacterized protein</fullName>
    </submittedName>
</protein>
<reference evidence="1 2" key="1">
    <citation type="journal article" date="2015" name="Nature">
        <title>rRNA introns, odd ribosomes, and small enigmatic genomes across a large radiation of phyla.</title>
        <authorList>
            <person name="Brown C.T."/>
            <person name="Hug L.A."/>
            <person name="Thomas B.C."/>
            <person name="Sharon I."/>
            <person name="Castelle C.J."/>
            <person name="Singh A."/>
            <person name="Wilkins M.J."/>
            <person name="Williams K.H."/>
            <person name="Banfield J.F."/>
        </authorList>
    </citation>
    <scope>NUCLEOTIDE SEQUENCE [LARGE SCALE GENOMIC DNA]</scope>
</reference>
<gene>
    <name evidence="1" type="ORF">UW55_C0012G0012</name>
</gene>
<evidence type="ECO:0000313" key="2">
    <source>
        <dbReference type="Proteomes" id="UP000033945"/>
    </source>
</evidence>
<sequence length="407" mass="44683">MAEPTHIIGSRNTLTIEQSQRIPDVDDKIFLLEPGESPLTAFLTQIGKIGDGGGKFKGMALQKRVVYNPEFTEYEDQYSGVWAQINNATGYTAGATALVVDNPSAAIFSKFDLIKNTRTGEIMRITAVDYSTQTLTVTRGAGATAAAAILDNDWLLVIGPAFEEGSKSGDSNTTKLVKVTNYTQIFKTKFGVTQTENASKLYPQGNPGADLKYLRAKHGIEQAKKVERGYWFGEKKEVTGPDGKPLRLTGGILEAITAAGNVQDEAASALTEPEFRSFLQNYAFKYGSSEKYFFCGNAVLGYLESFATSKMYIVPNDKTYGVEIRKFQSSFGTLNIVRHPMFDNQYAGIGVVVDLSTLKHCPLNGRDTMLETNIQDNDADEEVDQYKTEVGLQRVNFEKNALLKGVV</sequence>
<dbReference type="InterPro" id="IPR035198">
    <property type="entry name" value="SU10_MCP"/>
</dbReference>
<dbReference type="Proteomes" id="UP000033945">
    <property type="component" value="Unassembled WGS sequence"/>
</dbReference>
<dbReference type="EMBL" id="LCIT01000012">
    <property type="protein sequence ID" value="KKT62452.1"/>
    <property type="molecule type" value="Genomic_DNA"/>
</dbReference>